<name>A0ACC0C697_CATRO</name>
<organism evidence="1 2">
    <name type="scientific">Catharanthus roseus</name>
    <name type="common">Madagascar periwinkle</name>
    <name type="synonym">Vinca rosea</name>
    <dbReference type="NCBI Taxonomy" id="4058"/>
    <lineage>
        <taxon>Eukaryota</taxon>
        <taxon>Viridiplantae</taxon>
        <taxon>Streptophyta</taxon>
        <taxon>Embryophyta</taxon>
        <taxon>Tracheophyta</taxon>
        <taxon>Spermatophyta</taxon>
        <taxon>Magnoliopsida</taxon>
        <taxon>eudicotyledons</taxon>
        <taxon>Gunneridae</taxon>
        <taxon>Pentapetalae</taxon>
        <taxon>asterids</taxon>
        <taxon>lamiids</taxon>
        <taxon>Gentianales</taxon>
        <taxon>Apocynaceae</taxon>
        <taxon>Rauvolfioideae</taxon>
        <taxon>Vinceae</taxon>
        <taxon>Catharanthinae</taxon>
        <taxon>Catharanthus</taxon>
    </lineage>
</organism>
<evidence type="ECO:0000313" key="1">
    <source>
        <dbReference type="EMBL" id="KAI5680313.1"/>
    </source>
</evidence>
<dbReference type="EMBL" id="CM044701">
    <property type="protein sequence ID" value="KAI5680313.1"/>
    <property type="molecule type" value="Genomic_DNA"/>
</dbReference>
<accession>A0ACC0C697</accession>
<gene>
    <name evidence="1" type="ORF">M9H77_01540</name>
</gene>
<reference evidence="2" key="1">
    <citation type="journal article" date="2023" name="Nat. Plants">
        <title>Single-cell RNA sequencing provides a high-resolution roadmap for understanding the multicellular compartmentation of specialized metabolism.</title>
        <authorList>
            <person name="Sun S."/>
            <person name="Shen X."/>
            <person name="Li Y."/>
            <person name="Li Y."/>
            <person name="Wang S."/>
            <person name="Li R."/>
            <person name="Zhang H."/>
            <person name="Shen G."/>
            <person name="Guo B."/>
            <person name="Wei J."/>
            <person name="Xu J."/>
            <person name="St-Pierre B."/>
            <person name="Chen S."/>
            <person name="Sun C."/>
        </authorList>
    </citation>
    <scope>NUCLEOTIDE SEQUENCE [LARGE SCALE GENOMIC DNA]</scope>
</reference>
<evidence type="ECO:0000313" key="2">
    <source>
        <dbReference type="Proteomes" id="UP001060085"/>
    </source>
</evidence>
<keyword evidence="2" id="KW-1185">Reference proteome</keyword>
<comment type="caution">
    <text evidence="1">The sequence shown here is derived from an EMBL/GenBank/DDBJ whole genome shotgun (WGS) entry which is preliminary data.</text>
</comment>
<protein>
    <submittedName>
        <fullName evidence="1">Uncharacterized protein</fullName>
    </submittedName>
</protein>
<proteinExistence type="predicted"/>
<sequence>MDMSFCLLSIPCTILFKFLITNILFHPKNGPYRTSHFHKGLEIGDKGEVQLGPEFFIHHTISFFFLETRPLLVAYLNKCQVPLLFTIFFSSSSSIQTNTLELAKKGTESMASAATMSFRSSKVRSFGRCSKQIRQQRARLYIIWRCTVLLLCWHD</sequence>
<dbReference type="Proteomes" id="UP001060085">
    <property type="component" value="Linkage Group LG01"/>
</dbReference>